<proteinExistence type="predicted"/>
<organism evidence="3 4">
    <name type="scientific">Aphanomyces stellatus</name>
    <dbReference type="NCBI Taxonomy" id="120398"/>
    <lineage>
        <taxon>Eukaryota</taxon>
        <taxon>Sar</taxon>
        <taxon>Stramenopiles</taxon>
        <taxon>Oomycota</taxon>
        <taxon>Saprolegniomycetes</taxon>
        <taxon>Saprolegniales</taxon>
        <taxon>Verrucalvaceae</taxon>
        <taxon>Aphanomyces</taxon>
    </lineage>
</organism>
<name>A0A485KA89_9STRA</name>
<protein>
    <submittedName>
        <fullName evidence="3">Aste57867_3711 protein</fullName>
    </submittedName>
</protein>
<reference evidence="2" key="2">
    <citation type="submission" date="2019-06" db="EMBL/GenBank/DDBJ databases">
        <title>Genomics analysis of Aphanomyces spp. identifies a new class of oomycete effector associated with host adaptation.</title>
        <authorList>
            <person name="Gaulin E."/>
        </authorList>
    </citation>
    <scope>NUCLEOTIDE SEQUENCE</scope>
    <source>
        <strain evidence="2">CBS 578.67</strain>
    </source>
</reference>
<evidence type="ECO:0000313" key="3">
    <source>
        <dbReference type="EMBL" id="VFT80865.1"/>
    </source>
</evidence>
<dbReference type="AlphaFoldDB" id="A0A485KA89"/>
<evidence type="ECO:0000256" key="1">
    <source>
        <dbReference type="SAM" id="MobiDB-lite"/>
    </source>
</evidence>
<dbReference type="EMBL" id="CAADRA010000716">
    <property type="protein sequence ID" value="VFT80865.1"/>
    <property type="molecule type" value="Genomic_DNA"/>
</dbReference>
<keyword evidence="4" id="KW-1185">Reference proteome</keyword>
<dbReference type="OrthoDB" id="104300at2759"/>
<gene>
    <name evidence="3" type="primary">Aste57867_3711</name>
    <name evidence="2" type="ORF">As57867_003700</name>
    <name evidence="3" type="ORF">ASTE57867_3711</name>
</gene>
<dbReference type="Proteomes" id="UP000332933">
    <property type="component" value="Unassembled WGS sequence"/>
</dbReference>
<feature type="region of interest" description="Disordered" evidence="1">
    <location>
        <begin position="1"/>
        <end position="23"/>
    </location>
</feature>
<accession>A0A485KA89</accession>
<evidence type="ECO:0000313" key="4">
    <source>
        <dbReference type="Proteomes" id="UP000332933"/>
    </source>
</evidence>
<feature type="compositionally biased region" description="Basic and acidic residues" evidence="1">
    <location>
        <begin position="9"/>
        <end position="23"/>
    </location>
</feature>
<evidence type="ECO:0000313" key="2">
    <source>
        <dbReference type="EMBL" id="KAF0714758.1"/>
    </source>
</evidence>
<sequence length="177" mass="20278">MISTNIPKNDLRKRNENGLDSVRGKDKEHATAMLLGDSDGYNYPLFVVLKQKPLTIKTQVQENLTHRNGCGVRVWEEAHQLMRLWPSRLYVNPSAWWNNHLAVEFLEFHFGGRAEMDEKVLLLWDDFSGHFTNDVVACAQRLNILLERCPPPIYVALPTTRHGLEQAVENSATNVLD</sequence>
<reference evidence="3 4" key="1">
    <citation type="submission" date="2019-03" db="EMBL/GenBank/DDBJ databases">
        <authorList>
            <person name="Gaulin E."/>
            <person name="Dumas B."/>
        </authorList>
    </citation>
    <scope>NUCLEOTIDE SEQUENCE [LARGE SCALE GENOMIC DNA]</scope>
    <source>
        <strain evidence="3">CBS 568.67</strain>
    </source>
</reference>
<dbReference type="EMBL" id="VJMH01000716">
    <property type="protein sequence ID" value="KAF0714758.1"/>
    <property type="molecule type" value="Genomic_DNA"/>
</dbReference>